<feature type="transmembrane region" description="Helical" evidence="1">
    <location>
        <begin position="160"/>
        <end position="183"/>
    </location>
</feature>
<comment type="caution">
    <text evidence="2">The sequence shown here is derived from an EMBL/GenBank/DDBJ whole genome shotgun (WGS) entry which is preliminary data.</text>
</comment>
<reference evidence="2 3" key="1">
    <citation type="journal article" date="2015" name="BMC Genomics">
        <title>Genome mining reveals unlocked bioactive potential of marine Gram-negative bacteria.</title>
        <authorList>
            <person name="Machado H."/>
            <person name="Sonnenschein E.C."/>
            <person name="Melchiorsen J."/>
            <person name="Gram L."/>
        </authorList>
    </citation>
    <scope>NUCLEOTIDE SEQUENCE [LARGE SCALE GENOMIC DNA]</scope>
    <source>
        <strain evidence="2 3">S4054</strain>
    </source>
</reference>
<evidence type="ECO:0000313" key="3">
    <source>
        <dbReference type="Proteomes" id="UP000033434"/>
    </source>
</evidence>
<keyword evidence="1" id="KW-0812">Transmembrane</keyword>
<dbReference type="PATRIC" id="fig|1129367.4.peg.2756"/>
<accession>A0A0F6AB58</accession>
<feature type="transmembrane region" description="Helical" evidence="1">
    <location>
        <begin position="21"/>
        <end position="40"/>
    </location>
</feature>
<dbReference type="Proteomes" id="UP000033434">
    <property type="component" value="Unassembled WGS sequence"/>
</dbReference>
<name>A0A0F6AB58_9GAMM</name>
<feature type="transmembrane region" description="Helical" evidence="1">
    <location>
        <begin position="46"/>
        <end position="66"/>
    </location>
</feature>
<dbReference type="InterPro" id="IPR016870">
    <property type="entry name" value="UCP028137"/>
</dbReference>
<dbReference type="NCBIfam" id="NF041646">
    <property type="entry name" value="VC0807_fam"/>
    <property type="match status" value="1"/>
</dbReference>
<dbReference type="EMBL" id="AUXW01000148">
    <property type="protein sequence ID" value="KKE83373.1"/>
    <property type="molecule type" value="Genomic_DNA"/>
</dbReference>
<feature type="transmembrane region" description="Helical" evidence="1">
    <location>
        <begin position="203"/>
        <end position="224"/>
    </location>
</feature>
<feature type="transmembrane region" description="Helical" evidence="1">
    <location>
        <begin position="99"/>
        <end position="120"/>
    </location>
</feature>
<dbReference type="PIRSF" id="PIRSF028137">
    <property type="entry name" value="UCP028137"/>
    <property type="match status" value="1"/>
</dbReference>
<feature type="transmembrane region" description="Helical" evidence="1">
    <location>
        <begin position="73"/>
        <end position="93"/>
    </location>
</feature>
<evidence type="ECO:0000313" key="2">
    <source>
        <dbReference type="EMBL" id="KKE83373.1"/>
    </source>
</evidence>
<evidence type="ECO:0000256" key="1">
    <source>
        <dbReference type="SAM" id="Phobius"/>
    </source>
</evidence>
<gene>
    <name evidence="2" type="ORF">N479_14620</name>
</gene>
<keyword evidence="1" id="KW-0472">Membrane</keyword>
<keyword evidence="1" id="KW-1133">Transmembrane helix</keyword>
<protein>
    <submittedName>
        <fullName evidence="2">MFS transporter</fullName>
    </submittedName>
</protein>
<organism evidence="2 3">
    <name type="scientific">Pseudoalteromonas luteoviolacea S4054</name>
    <dbReference type="NCBI Taxonomy" id="1129367"/>
    <lineage>
        <taxon>Bacteria</taxon>
        <taxon>Pseudomonadati</taxon>
        <taxon>Pseudomonadota</taxon>
        <taxon>Gammaproteobacteria</taxon>
        <taxon>Alteromonadales</taxon>
        <taxon>Pseudoalteromonadaceae</taxon>
        <taxon>Pseudoalteromonas</taxon>
    </lineage>
</organism>
<sequence>MVIIAFIFEVTMAEPNNKPSGFFSQMLFNIILPVVILTRFSGEEHLGPSLGVIVALAFPVGFGLWERKKTGKFNFISGLGIVSVLLTGGISLLELDAKYIAIKEALIPGVIGVAIVVSQYTKYPLLKTMLFNENVMDIPKIDSALKEKGNLDKLPKVQIVASNILAGSFFLSSVLNYVLAKMIVVSPAGTEAYNNELGRMTALSYPVIVLPTMVIFFVALYYLINSLKKLTGLKMEEMFIEQ</sequence>
<proteinExistence type="predicted"/>
<dbReference type="AlphaFoldDB" id="A0A0F6AB58"/>